<dbReference type="Gene3D" id="3.10.580.10">
    <property type="entry name" value="CBS-domain"/>
    <property type="match status" value="1"/>
</dbReference>
<dbReference type="PANTHER" id="PTHR12064:SF97">
    <property type="entry name" value="METAL TRANSPORTER CNNM-5"/>
    <property type="match status" value="1"/>
</dbReference>
<keyword evidence="1" id="KW-0677">Repeat</keyword>
<sequence length="378" mass="41329">MPSISLMRETLFASREMKILVGDATEQIVAGRLEIRDATARFILHCLNGALSIVLLILGGTFAGLTLAFMGQDQVFLQVIAGSGTLKERQNATRVLKVLQRGRHWVLVSLLLGNVLTNETLPIVLDQDVKGGLFAVAASTILIVIFGEIIPQSVCAKHGLAIGAWSSRYVLWVMYGLFPIAYPVAKLLDRLLGLNHGLVFNRAGLKTLLGLHERMGLAASSERLSREEVALLSTILDLDARPISSMMIPVPKLFALGLNSLLDDTTRYNLLTSGYSGVPIHSHDHPTAFVGILPVKSLVALDFEEAVTVGQLSLDKLHVVPPDISCQHLLKLFRDRTVQMVLVTERGSMYGEPLGVVTARDMMHELIRDPIAFKGEEE</sequence>
<dbReference type="HOGENOM" id="CLU_011310_0_3_1"/>
<evidence type="ECO:0000259" key="5">
    <source>
        <dbReference type="PROSITE" id="PS51371"/>
    </source>
</evidence>
<dbReference type="GeneID" id="18762931"/>
<dbReference type="InterPro" id="IPR046342">
    <property type="entry name" value="CBS_dom_sf"/>
</dbReference>
<feature type="domain" description="CBS" evidence="5">
    <location>
        <begin position="312"/>
        <end position="373"/>
    </location>
</feature>
<keyword evidence="8" id="KW-1185">Reference proteome</keyword>
<dbReference type="Proteomes" id="UP000006753">
    <property type="component" value="Unassembled WGS sequence"/>
</dbReference>
<organism evidence="7 8">
    <name type="scientific">Marssonina brunnea f. sp. multigermtubi (strain MB_m1)</name>
    <name type="common">Marssonina leaf spot fungus</name>
    <dbReference type="NCBI Taxonomy" id="1072389"/>
    <lineage>
        <taxon>Eukaryota</taxon>
        <taxon>Fungi</taxon>
        <taxon>Dikarya</taxon>
        <taxon>Ascomycota</taxon>
        <taxon>Pezizomycotina</taxon>
        <taxon>Leotiomycetes</taxon>
        <taxon>Helotiales</taxon>
        <taxon>Drepanopezizaceae</taxon>
        <taxon>Drepanopeziza</taxon>
    </lineage>
</organism>
<reference evidence="7 8" key="1">
    <citation type="journal article" date="2012" name="BMC Genomics">
        <title>Sequencing the genome of Marssonina brunnea reveals fungus-poplar co-evolution.</title>
        <authorList>
            <person name="Zhu S."/>
            <person name="Cao Y.-Z."/>
            <person name="Jiang C."/>
            <person name="Tan B.-Y."/>
            <person name="Wang Z."/>
            <person name="Feng S."/>
            <person name="Zhang L."/>
            <person name="Su X.-H."/>
            <person name="Brejova B."/>
            <person name="Vinar T."/>
            <person name="Xu M."/>
            <person name="Wang M.-X."/>
            <person name="Zhang S.-G."/>
            <person name="Huang M.-R."/>
            <person name="Wu R."/>
            <person name="Zhou Y."/>
        </authorList>
    </citation>
    <scope>NUCLEOTIDE SEQUENCE [LARGE SCALE GENOMIC DNA]</scope>
    <source>
        <strain evidence="7 8">MB_m1</strain>
    </source>
</reference>
<dbReference type="InParanoid" id="K1WBQ1"/>
<dbReference type="PROSITE" id="PS51371">
    <property type="entry name" value="CBS"/>
    <property type="match status" value="1"/>
</dbReference>
<evidence type="ECO:0000256" key="3">
    <source>
        <dbReference type="PROSITE-ProRule" id="PRU01193"/>
    </source>
</evidence>
<evidence type="ECO:0008006" key="9">
    <source>
        <dbReference type="Google" id="ProtNLM"/>
    </source>
</evidence>
<dbReference type="STRING" id="1072389.K1WBQ1"/>
<dbReference type="OMA" id="EEHTYKK"/>
<evidence type="ECO:0000313" key="7">
    <source>
        <dbReference type="EMBL" id="EKD14785.1"/>
    </source>
</evidence>
<protein>
    <recommendedName>
        <fullName evidence="9">DUF21-domain-containing protein</fullName>
    </recommendedName>
</protein>
<accession>K1WBQ1</accession>
<keyword evidence="3 4" id="KW-0812">Transmembrane</keyword>
<dbReference type="KEGG" id="mbe:MBM_06996"/>
<dbReference type="PANTHER" id="PTHR12064">
    <property type="entry name" value="METAL TRANSPORTER CNNM"/>
    <property type="match status" value="1"/>
</dbReference>
<keyword evidence="3 4" id="KW-1133">Transmembrane helix</keyword>
<dbReference type="Pfam" id="PF00571">
    <property type="entry name" value="CBS"/>
    <property type="match status" value="1"/>
</dbReference>
<dbReference type="eggNOG" id="KOG2118">
    <property type="taxonomic scope" value="Eukaryota"/>
</dbReference>
<evidence type="ECO:0000259" key="6">
    <source>
        <dbReference type="PROSITE" id="PS51846"/>
    </source>
</evidence>
<feature type="transmembrane region" description="Helical" evidence="4">
    <location>
        <begin position="42"/>
        <end position="69"/>
    </location>
</feature>
<keyword evidence="3 4" id="KW-0472">Membrane</keyword>
<feature type="domain" description="CNNM transmembrane" evidence="6">
    <location>
        <begin position="41"/>
        <end position="228"/>
    </location>
</feature>
<dbReference type="GO" id="GO:0010960">
    <property type="term" value="P:magnesium ion homeostasis"/>
    <property type="evidence" value="ECO:0007669"/>
    <property type="project" value="InterPro"/>
</dbReference>
<dbReference type="GO" id="GO:0030026">
    <property type="term" value="P:intracellular manganese ion homeostasis"/>
    <property type="evidence" value="ECO:0007669"/>
    <property type="project" value="TreeGrafter"/>
</dbReference>
<dbReference type="GO" id="GO:0016020">
    <property type="term" value="C:membrane"/>
    <property type="evidence" value="ECO:0007669"/>
    <property type="project" value="UniProtKB-UniRule"/>
</dbReference>
<feature type="transmembrane region" description="Helical" evidence="4">
    <location>
        <begin position="170"/>
        <end position="188"/>
    </location>
</feature>
<dbReference type="InterPro" id="IPR045095">
    <property type="entry name" value="ACDP"/>
</dbReference>
<name>K1WBQ1_MARBU</name>
<dbReference type="SUPFAM" id="SSF54631">
    <property type="entry name" value="CBS-domain pair"/>
    <property type="match status" value="1"/>
</dbReference>
<evidence type="ECO:0000313" key="8">
    <source>
        <dbReference type="Proteomes" id="UP000006753"/>
    </source>
</evidence>
<proteinExistence type="predicted"/>
<dbReference type="Pfam" id="PF01595">
    <property type="entry name" value="CNNM"/>
    <property type="match status" value="1"/>
</dbReference>
<dbReference type="InterPro" id="IPR000644">
    <property type="entry name" value="CBS_dom"/>
</dbReference>
<dbReference type="RefSeq" id="XP_007294885.1">
    <property type="nucleotide sequence ID" value="XM_007294823.1"/>
</dbReference>
<dbReference type="OrthoDB" id="5353557at2759"/>
<keyword evidence="2" id="KW-0129">CBS domain</keyword>
<evidence type="ECO:0000256" key="2">
    <source>
        <dbReference type="PROSITE-ProRule" id="PRU00703"/>
    </source>
</evidence>
<dbReference type="EMBL" id="JH921444">
    <property type="protein sequence ID" value="EKD14785.1"/>
    <property type="molecule type" value="Genomic_DNA"/>
</dbReference>
<evidence type="ECO:0000256" key="4">
    <source>
        <dbReference type="SAM" id="Phobius"/>
    </source>
</evidence>
<feature type="transmembrane region" description="Helical" evidence="4">
    <location>
        <begin position="132"/>
        <end position="150"/>
    </location>
</feature>
<dbReference type="InterPro" id="IPR002550">
    <property type="entry name" value="CNNM"/>
</dbReference>
<gene>
    <name evidence="7" type="ORF">MBM_06996</name>
</gene>
<dbReference type="AlphaFoldDB" id="K1WBQ1"/>
<dbReference type="PROSITE" id="PS51846">
    <property type="entry name" value="CNNM"/>
    <property type="match status" value="1"/>
</dbReference>
<dbReference type="GO" id="GO:0005737">
    <property type="term" value="C:cytoplasm"/>
    <property type="evidence" value="ECO:0007669"/>
    <property type="project" value="TreeGrafter"/>
</dbReference>
<evidence type="ECO:0000256" key="1">
    <source>
        <dbReference type="ARBA" id="ARBA00022737"/>
    </source>
</evidence>